<sequence length="240" mass="27793">MVLKFICQLLALFILGLVLYDFSQALGLFLVFFIAISLLGLFMLAPAGKTWPAYIRLPLFFLAVLILCLSLFQLPHFWLILSLAGLILAIQFWQKEKGNTTDFQLVQGEKGLDQDRGTFFQLDDWLGFKTVPVKTYDWNSFHDYSLHAYRFIDLTEKLPVKGKQWLAVSQLHGRIKLVVPQAQACQLNIQAYRTRLTWQGQTYCLNNQRLSLRTGDHLDEDRELIIDLTQFWGEVEVVFL</sequence>
<accession>A0A2I1MS81</accession>
<dbReference type="RefSeq" id="WP_083272463.1">
    <property type="nucleotide sequence ID" value="NZ_CAJHLR010000001.1"/>
</dbReference>
<dbReference type="EMBL" id="PKGY01000001">
    <property type="protein sequence ID" value="PKZ22999.1"/>
    <property type="molecule type" value="Genomic_DNA"/>
</dbReference>
<keyword evidence="1" id="KW-0812">Transmembrane</keyword>
<evidence type="ECO:0000313" key="3">
    <source>
        <dbReference type="EMBL" id="PKZ22999.1"/>
    </source>
</evidence>
<gene>
    <name evidence="3" type="ORF">CYJ28_00125</name>
</gene>
<feature type="transmembrane region" description="Helical" evidence="1">
    <location>
        <begin position="54"/>
        <end position="72"/>
    </location>
</feature>
<name>A0A2I1MS81_9LACT</name>
<dbReference type="InterPro" id="IPR024425">
    <property type="entry name" value="LiaF-like_C"/>
</dbReference>
<evidence type="ECO:0000313" key="4">
    <source>
        <dbReference type="Proteomes" id="UP000234239"/>
    </source>
</evidence>
<feature type="transmembrane region" description="Helical" evidence="1">
    <location>
        <begin position="5"/>
        <end position="22"/>
    </location>
</feature>
<dbReference type="Pfam" id="PF09922">
    <property type="entry name" value="LiaF-like_C"/>
    <property type="match status" value="1"/>
</dbReference>
<dbReference type="OrthoDB" id="2135844at2"/>
<reference evidence="3 4" key="1">
    <citation type="submission" date="2017-12" db="EMBL/GenBank/DDBJ databases">
        <title>Phylogenetic diversity of female urinary microbiome.</title>
        <authorList>
            <person name="Thomas-White K."/>
            <person name="Wolfe A.J."/>
        </authorList>
    </citation>
    <scope>NUCLEOTIDE SEQUENCE [LARGE SCALE GENOMIC DNA]</scope>
    <source>
        <strain evidence="3 4">UMB0139</strain>
    </source>
</reference>
<protein>
    <recommendedName>
        <fullName evidence="2">Cell wall-active antibiotics response LiaF-like C-terminal domain-containing protein</fullName>
    </recommendedName>
</protein>
<proteinExistence type="predicted"/>
<evidence type="ECO:0000256" key="1">
    <source>
        <dbReference type="SAM" id="Phobius"/>
    </source>
</evidence>
<keyword evidence="1" id="KW-1133">Transmembrane helix</keyword>
<feature type="transmembrane region" description="Helical" evidence="1">
    <location>
        <begin position="28"/>
        <end position="47"/>
    </location>
</feature>
<dbReference type="Proteomes" id="UP000234239">
    <property type="component" value="Unassembled WGS sequence"/>
</dbReference>
<keyword evidence="1" id="KW-0472">Membrane</keyword>
<dbReference type="AlphaFoldDB" id="A0A2I1MS81"/>
<comment type="caution">
    <text evidence="3">The sequence shown here is derived from an EMBL/GenBank/DDBJ whole genome shotgun (WGS) entry which is preliminary data.</text>
</comment>
<evidence type="ECO:0000259" key="2">
    <source>
        <dbReference type="Pfam" id="PF09922"/>
    </source>
</evidence>
<organism evidence="3 4">
    <name type="scientific">Aerococcus sanguinicola</name>
    <dbReference type="NCBI Taxonomy" id="119206"/>
    <lineage>
        <taxon>Bacteria</taxon>
        <taxon>Bacillati</taxon>
        <taxon>Bacillota</taxon>
        <taxon>Bacilli</taxon>
        <taxon>Lactobacillales</taxon>
        <taxon>Aerococcaceae</taxon>
        <taxon>Aerococcus</taxon>
    </lineage>
</organism>
<feature type="domain" description="Cell wall-active antibiotics response LiaF-like C-terminal" evidence="2">
    <location>
        <begin position="125"/>
        <end position="237"/>
    </location>
</feature>